<keyword evidence="3" id="KW-1185">Reference proteome</keyword>
<comment type="caution">
    <text evidence="1">The sequence shown here is derived from an EMBL/GenBank/DDBJ whole genome shotgun (WGS) entry which is preliminary data.</text>
</comment>
<dbReference type="EMBL" id="BJVY01000063">
    <property type="protein sequence ID" value="GEL75201.1"/>
    <property type="molecule type" value="Genomic_DNA"/>
</dbReference>
<dbReference type="RefSeq" id="WP_090487415.1">
    <property type="nucleotide sequence ID" value="NZ_BJVY01000063.1"/>
</dbReference>
<evidence type="ECO:0000313" key="1">
    <source>
        <dbReference type="EMBL" id="GEL75201.1"/>
    </source>
</evidence>
<evidence type="ECO:0000313" key="3">
    <source>
        <dbReference type="Proteomes" id="UP000198717"/>
    </source>
</evidence>
<dbReference type="Proteomes" id="UP000198717">
    <property type="component" value="Unassembled WGS sequence"/>
</dbReference>
<organism evidence="1 4">
    <name type="scientific">Myxococcus virescens</name>
    <dbReference type="NCBI Taxonomy" id="83456"/>
    <lineage>
        <taxon>Bacteria</taxon>
        <taxon>Pseudomonadati</taxon>
        <taxon>Myxococcota</taxon>
        <taxon>Myxococcia</taxon>
        <taxon>Myxococcales</taxon>
        <taxon>Cystobacterineae</taxon>
        <taxon>Myxococcaceae</taxon>
        <taxon>Myxococcus</taxon>
    </lineage>
</organism>
<name>A0A511HNP2_9BACT</name>
<reference evidence="1 4" key="2">
    <citation type="submission" date="2019-07" db="EMBL/GenBank/DDBJ databases">
        <title>Whole genome shotgun sequence of Myxococcus virescens NBRC 100334.</title>
        <authorList>
            <person name="Hosoyama A."/>
            <person name="Uohara A."/>
            <person name="Ohji S."/>
            <person name="Ichikawa N."/>
        </authorList>
    </citation>
    <scope>NUCLEOTIDE SEQUENCE [LARGE SCALE GENOMIC DNA]</scope>
    <source>
        <strain evidence="1 4">NBRC 100334</strain>
    </source>
</reference>
<dbReference type="AlphaFoldDB" id="A0A511HNP2"/>
<gene>
    <name evidence="1" type="ORF">MVI01_69850</name>
    <name evidence="2" type="ORF">SAMN04488504_102126</name>
</gene>
<dbReference type="EMBL" id="FNAJ01000002">
    <property type="protein sequence ID" value="SDD65107.1"/>
    <property type="molecule type" value="Genomic_DNA"/>
</dbReference>
<proteinExistence type="predicted"/>
<reference evidence="2 3" key="1">
    <citation type="submission" date="2016-10" db="EMBL/GenBank/DDBJ databases">
        <authorList>
            <person name="Varghese N."/>
            <person name="Submissions S."/>
        </authorList>
    </citation>
    <scope>NUCLEOTIDE SEQUENCE [LARGE SCALE GENOMIC DNA]</scope>
    <source>
        <strain evidence="2 3">DSM 2260</strain>
    </source>
</reference>
<protein>
    <submittedName>
        <fullName evidence="1">Uncharacterized protein</fullName>
    </submittedName>
</protein>
<evidence type="ECO:0000313" key="4">
    <source>
        <dbReference type="Proteomes" id="UP000321224"/>
    </source>
</evidence>
<sequence length="319" mass="34786">MSDKRARPLTTQEFARLSRAKDFDPRTPVARDVGEVPPPVVEGGILRDVIMSTSTVDRADDTVSQSGWDLVDFIKNPVLLWCHDMWSPPIGTVASPSVRTLETGTQQLVAPSIEFAPREVNPFGAMVGALYTHPKRFARAFSVGFRPKKWNYNEERGGIDFLEQALLELSCCAIGMNQECLSGAKSAGIQVDLLLPFAEKRLDGDASAPLWMEPEFAGAVYRSLVPRTHQVPGGAPKKKDPERKRILAALEVQGRAVELLTEQVRTLTDAVVAQQRAPAAPTSVVVHPTKAFDPARVAALTGRILDTKLAAITGRVVDE</sequence>
<dbReference type="Proteomes" id="UP000321224">
    <property type="component" value="Unassembled WGS sequence"/>
</dbReference>
<evidence type="ECO:0000313" key="2">
    <source>
        <dbReference type="EMBL" id="SDD65107.1"/>
    </source>
</evidence>
<accession>A0A511HNP2</accession>